<dbReference type="eggNOG" id="ENOG502SBHS">
    <property type="taxonomic scope" value="Eukaryota"/>
</dbReference>
<dbReference type="InParanoid" id="B8LE13"/>
<dbReference type="AlphaFoldDB" id="B8LE13"/>
<sequence length="293" mass="32678">MEPNQHQTVDLLDSEDDRKPAAVDLPPPKRQRHNHPSEILDVAAQLGFKTNDRIEVQFTIYDDEADSDAADASDKPSKNDEASTSATSVSIKGATKVWWQATINGATGETHTINDDEKDETETTNPALKSPEGKDVIVPIYALNYDPMESMGFPDNSVEEVAFISEHTLLNISSDEMMTFRRFGDPTPPSSPMEEDSTTASSEEPSKFLSKDETRTLIDTIMQKSFKNTGMDQKMKALPASQQMMIAERISHAKDVFFQKIVGEMERKKDGEKVLTGAMVKKCMAEMGEEMRY</sequence>
<gene>
    <name evidence="2" type="ORF">THAPSDRAFT_bd663</name>
</gene>
<name>B8LE13_THAPS</name>
<dbReference type="RefSeq" id="XP_002297280.1">
    <property type="nucleotide sequence ID" value="XM_002297244.1"/>
</dbReference>
<proteinExistence type="predicted"/>
<accession>B8LE13</accession>
<protein>
    <submittedName>
        <fullName evidence="2">Uncharacterized protein</fullName>
    </submittedName>
</protein>
<dbReference type="GeneID" id="7444454"/>
<feature type="compositionally biased region" description="Basic and acidic residues" evidence="1">
    <location>
        <begin position="72"/>
        <end position="81"/>
    </location>
</feature>
<dbReference type="Proteomes" id="UP000001449">
    <property type="component" value="Unassembled WGS sequence"/>
</dbReference>
<feature type="region of interest" description="Disordered" evidence="1">
    <location>
        <begin position="180"/>
        <end position="210"/>
    </location>
</feature>
<dbReference type="EMBL" id="DS999427">
    <property type="protein sequence ID" value="EED86430.1"/>
    <property type="molecule type" value="Genomic_DNA"/>
</dbReference>
<feature type="region of interest" description="Disordered" evidence="1">
    <location>
        <begin position="107"/>
        <end position="132"/>
    </location>
</feature>
<dbReference type="OMA" id="FNGEDEM"/>
<reference evidence="2 3" key="2">
    <citation type="journal article" date="2008" name="Nature">
        <title>The Phaeodactylum genome reveals the evolutionary history of diatom genomes.</title>
        <authorList>
            <person name="Bowler C."/>
            <person name="Allen A.E."/>
            <person name="Badger J.H."/>
            <person name="Grimwood J."/>
            <person name="Jabbari K."/>
            <person name="Kuo A."/>
            <person name="Maheswari U."/>
            <person name="Martens C."/>
            <person name="Maumus F."/>
            <person name="Otillar R.P."/>
            <person name="Rayko E."/>
            <person name="Salamov A."/>
            <person name="Vandepoele K."/>
            <person name="Beszteri B."/>
            <person name="Gruber A."/>
            <person name="Heijde M."/>
            <person name="Katinka M."/>
            <person name="Mock T."/>
            <person name="Valentin K."/>
            <person name="Verret F."/>
            <person name="Berges J.A."/>
            <person name="Brownlee C."/>
            <person name="Cadoret J.P."/>
            <person name="Chiovitti A."/>
            <person name="Choi C.J."/>
            <person name="Coesel S."/>
            <person name="De Martino A."/>
            <person name="Detter J.C."/>
            <person name="Durkin C."/>
            <person name="Falciatore A."/>
            <person name="Fournet J."/>
            <person name="Haruta M."/>
            <person name="Huysman M.J."/>
            <person name="Jenkins B.D."/>
            <person name="Jiroutova K."/>
            <person name="Jorgensen R.E."/>
            <person name="Joubert Y."/>
            <person name="Kaplan A."/>
            <person name="Kroger N."/>
            <person name="Kroth P.G."/>
            <person name="La Roche J."/>
            <person name="Lindquist E."/>
            <person name="Lommer M."/>
            <person name="Martin-Jezequel V."/>
            <person name="Lopez P.J."/>
            <person name="Lucas S."/>
            <person name="Mangogna M."/>
            <person name="McGinnis K."/>
            <person name="Medlin L.K."/>
            <person name="Montsant A."/>
            <person name="Oudot-Le Secq M.P."/>
            <person name="Napoli C."/>
            <person name="Obornik M."/>
            <person name="Parker M.S."/>
            <person name="Petit J.L."/>
            <person name="Porcel B.M."/>
            <person name="Poulsen N."/>
            <person name="Robison M."/>
            <person name="Rychlewski L."/>
            <person name="Rynearson T.A."/>
            <person name="Schmutz J."/>
            <person name="Shapiro H."/>
            <person name="Siaut M."/>
            <person name="Stanley M."/>
            <person name="Sussman M.R."/>
            <person name="Taylor A.R."/>
            <person name="Vardi A."/>
            <person name="von Dassow P."/>
            <person name="Vyverman W."/>
            <person name="Willis A."/>
            <person name="Wyrwicz L.S."/>
            <person name="Rokhsar D.S."/>
            <person name="Weissenbach J."/>
            <person name="Armbrust E.V."/>
            <person name="Green B.R."/>
            <person name="Van de Peer Y."/>
            <person name="Grigoriev I.V."/>
        </authorList>
    </citation>
    <scope>NUCLEOTIDE SEQUENCE [LARGE SCALE GENOMIC DNA]</scope>
    <source>
        <strain evidence="2 3">CCMP1335</strain>
    </source>
</reference>
<dbReference type="KEGG" id="tps:THAPSDRAFT_bd663"/>
<organism evidence="2 3">
    <name type="scientific">Thalassiosira pseudonana</name>
    <name type="common">Marine diatom</name>
    <name type="synonym">Cyclotella nana</name>
    <dbReference type="NCBI Taxonomy" id="35128"/>
    <lineage>
        <taxon>Eukaryota</taxon>
        <taxon>Sar</taxon>
        <taxon>Stramenopiles</taxon>
        <taxon>Ochrophyta</taxon>
        <taxon>Bacillariophyta</taxon>
        <taxon>Coscinodiscophyceae</taxon>
        <taxon>Thalassiosirophycidae</taxon>
        <taxon>Thalassiosirales</taxon>
        <taxon>Thalassiosiraceae</taxon>
        <taxon>Thalassiosira</taxon>
    </lineage>
</organism>
<evidence type="ECO:0000313" key="2">
    <source>
        <dbReference type="EMBL" id="EED86430.1"/>
    </source>
</evidence>
<evidence type="ECO:0000256" key="1">
    <source>
        <dbReference type="SAM" id="MobiDB-lite"/>
    </source>
</evidence>
<evidence type="ECO:0000313" key="3">
    <source>
        <dbReference type="Proteomes" id="UP000001449"/>
    </source>
</evidence>
<dbReference type="PaxDb" id="35128-Thapsdraft663"/>
<feature type="region of interest" description="Disordered" evidence="1">
    <location>
        <begin position="61"/>
        <end position="89"/>
    </location>
</feature>
<feature type="compositionally biased region" description="Acidic residues" evidence="1">
    <location>
        <begin position="61"/>
        <end position="71"/>
    </location>
</feature>
<reference evidence="2 3" key="1">
    <citation type="journal article" date="2004" name="Science">
        <title>The genome of the diatom Thalassiosira pseudonana: ecology, evolution, and metabolism.</title>
        <authorList>
            <person name="Armbrust E.V."/>
            <person name="Berges J.A."/>
            <person name="Bowler C."/>
            <person name="Green B.R."/>
            <person name="Martinez D."/>
            <person name="Putnam N.H."/>
            <person name="Zhou S."/>
            <person name="Allen A.E."/>
            <person name="Apt K.E."/>
            <person name="Bechner M."/>
            <person name="Brzezinski M.A."/>
            <person name="Chaal B.K."/>
            <person name="Chiovitti A."/>
            <person name="Davis A.K."/>
            <person name="Demarest M.S."/>
            <person name="Detter J.C."/>
            <person name="Glavina T."/>
            <person name="Goodstein D."/>
            <person name="Hadi M.Z."/>
            <person name="Hellsten U."/>
            <person name="Hildebrand M."/>
            <person name="Jenkins B.D."/>
            <person name="Jurka J."/>
            <person name="Kapitonov V.V."/>
            <person name="Kroger N."/>
            <person name="Lau W.W."/>
            <person name="Lane T.W."/>
            <person name="Larimer F.W."/>
            <person name="Lippmeier J.C."/>
            <person name="Lucas S."/>
            <person name="Medina M."/>
            <person name="Montsant A."/>
            <person name="Obornik M."/>
            <person name="Parker M.S."/>
            <person name="Palenik B."/>
            <person name="Pazour G.J."/>
            <person name="Richardson P.M."/>
            <person name="Rynearson T.A."/>
            <person name="Saito M.A."/>
            <person name="Schwartz D.C."/>
            <person name="Thamatrakoln K."/>
            <person name="Valentin K."/>
            <person name="Vardi A."/>
            <person name="Wilkerson F.P."/>
            <person name="Rokhsar D.S."/>
        </authorList>
    </citation>
    <scope>NUCLEOTIDE SEQUENCE [LARGE SCALE GENOMIC DNA]</scope>
    <source>
        <strain evidence="2 3">CCMP1335</strain>
    </source>
</reference>
<keyword evidence="3" id="KW-1185">Reference proteome</keyword>
<feature type="region of interest" description="Disordered" evidence="1">
    <location>
        <begin position="1"/>
        <end position="38"/>
    </location>
</feature>
<dbReference type="HOGENOM" id="CLU_951537_0_0_1"/>